<keyword evidence="2" id="KW-1185">Reference proteome</keyword>
<dbReference type="EMBL" id="CAJVPW010000814">
    <property type="protein sequence ID" value="CAG8466578.1"/>
    <property type="molecule type" value="Genomic_DNA"/>
</dbReference>
<feature type="non-terminal residue" evidence="1">
    <location>
        <position position="1"/>
    </location>
</feature>
<reference evidence="1" key="1">
    <citation type="submission" date="2021-06" db="EMBL/GenBank/DDBJ databases">
        <authorList>
            <person name="Kallberg Y."/>
            <person name="Tangrot J."/>
            <person name="Rosling A."/>
        </authorList>
    </citation>
    <scope>NUCLEOTIDE SEQUENCE</scope>
    <source>
        <strain evidence="1">28 12/20/2015</strain>
    </source>
</reference>
<evidence type="ECO:0000313" key="1">
    <source>
        <dbReference type="EMBL" id="CAG8466578.1"/>
    </source>
</evidence>
<evidence type="ECO:0000313" key="2">
    <source>
        <dbReference type="Proteomes" id="UP000789366"/>
    </source>
</evidence>
<organism evidence="1 2">
    <name type="scientific">Cetraspora pellucida</name>
    <dbReference type="NCBI Taxonomy" id="1433469"/>
    <lineage>
        <taxon>Eukaryota</taxon>
        <taxon>Fungi</taxon>
        <taxon>Fungi incertae sedis</taxon>
        <taxon>Mucoromycota</taxon>
        <taxon>Glomeromycotina</taxon>
        <taxon>Glomeromycetes</taxon>
        <taxon>Diversisporales</taxon>
        <taxon>Gigasporaceae</taxon>
        <taxon>Cetraspora</taxon>
    </lineage>
</organism>
<proteinExistence type="predicted"/>
<accession>A0ACA9KDN6</accession>
<protein>
    <submittedName>
        <fullName evidence="1">12488_t:CDS:1</fullName>
    </submittedName>
</protein>
<dbReference type="Proteomes" id="UP000789366">
    <property type="component" value="Unassembled WGS sequence"/>
</dbReference>
<comment type="caution">
    <text evidence="1">The sequence shown here is derived from an EMBL/GenBank/DDBJ whole genome shotgun (WGS) entry which is preliminary data.</text>
</comment>
<sequence length="1080" mass="125085">IEYSEQLEKNLEGFGITKFDYPQFTDIKVIGIGASATVFSSTYQGNKYALKSLNNNINLDKNGSEMIKHELRLLYQLNHPNIVKFYDPQAKNFIIVLQLANNETLRKYLSLKQEEGLFKISWAELIRIAKEIVFGLKYLHSKAIIHRDLHSNNILINDRKALIADFGLGKQFGQTPTLSSSVKGITSYVDPQSLKNNDFKLNYKSDIYSLGVLLWELTSGVPPFRHLKEPQILLEVINGRRENPVENTPSDYISLYKKCWSSDPDRRPTLVKILGTLDKSSNKPFFNFIKNDTKIVPKSCQLIPEDSIREPRLLVVSHFLPRTIIKTVNGYKLEMAYDDNGVVNMLSELKKTKEFIWIGWPRGNCLLGERDYIISQLNERQCHPVFIEESLIKRYDRFSKSIIWQLFHYHHQEIVFHQKDWNAYKGVNSLFANTINDIVQDGDLIWIHGYHLMLLPDMLREKFRDRELNVKIGMLPVPVREEILTSVLKSDLVGFQTINYARHFQSSCVRILGLFTMPTVVYYEGRRVHVDAFPIGINPEIFTKSLKQFKVQEHIKNLKEKFKNVKIIFGVDRLDYIKGVPQKFHALDLFLSKNPNWIGKVVLIQITKPSRWDTKENQNLSEVVNELAGKINEKFSTCTLVPIHYTHRSISFEELLALYVVSDVFIVSSIRDGMNRLPYEYVICQQYKNGVLILSEFAGAAQHLEGKLFIGSILVNPWDTYEFSEAIYKAVTMPEHTRKSNYQKLHCYVTNHTISFWGNKFVDTLMSVKEYNSQIVIPHLNINQVIEVANIAKRRIILLDYDKTLITEEKAFPSNNIITTLKELQEKPNTYVYILSGRGKVHLDELFESTGVGLSAEHGCFYKHPRCLQRNVNQMLYNDTKFIKEEQNGWYRLVEHIDRASKQRVLDLFKHYKERNPEISIEKNDIGIICHYSNSGFGLWQALDLQVNLMSYLVHMSLNVGLFEFEFFIIPILNDNILEIRSSLVDQSTAVRAIFKDLQITHDDLVLCIGDEKPDEPVFSLLKDNNEFNNLNYFTSAIGKERTNATFFLKDIWDVRDLLDKLVIGSHDLNNQHASAFITS</sequence>
<gene>
    <name evidence="1" type="ORF">SPELUC_LOCUS1500</name>
</gene>
<name>A0ACA9KDN6_9GLOM</name>